<evidence type="ECO:0000313" key="2">
    <source>
        <dbReference type="Proteomes" id="UP001176941"/>
    </source>
</evidence>
<dbReference type="EMBL" id="CATKSN020000145">
    <property type="protein sequence ID" value="CAI9149144.1"/>
    <property type="molecule type" value="Genomic_DNA"/>
</dbReference>
<keyword evidence="2" id="KW-1185">Reference proteome</keyword>
<comment type="caution">
    <text evidence="1">The sequence shown here is derived from an EMBL/GenBank/DDBJ whole genome shotgun (WGS) entry which is preliminary data.</text>
</comment>
<name>A0ABN8XNG3_RANTA</name>
<gene>
    <name evidence="1" type="ORF">MRATA1EN1_LOCUS30762</name>
</gene>
<evidence type="ECO:0000313" key="1">
    <source>
        <dbReference type="EMBL" id="CAI9149144.1"/>
    </source>
</evidence>
<accession>A0ABN8XNG3</accession>
<protein>
    <submittedName>
        <fullName evidence="1">Uncharacterized protein</fullName>
    </submittedName>
</protein>
<organism evidence="1 2">
    <name type="scientific">Rangifer tarandus platyrhynchus</name>
    <name type="common">Svalbard reindeer</name>
    <dbReference type="NCBI Taxonomy" id="3082113"/>
    <lineage>
        <taxon>Eukaryota</taxon>
        <taxon>Metazoa</taxon>
        <taxon>Chordata</taxon>
        <taxon>Craniata</taxon>
        <taxon>Vertebrata</taxon>
        <taxon>Euteleostomi</taxon>
        <taxon>Mammalia</taxon>
        <taxon>Eutheria</taxon>
        <taxon>Laurasiatheria</taxon>
        <taxon>Artiodactyla</taxon>
        <taxon>Ruminantia</taxon>
        <taxon>Pecora</taxon>
        <taxon>Cervidae</taxon>
        <taxon>Odocoileinae</taxon>
        <taxon>Rangifer</taxon>
    </lineage>
</organism>
<proteinExistence type="predicted"/>
<reference evidence="1" key="1">
    <citation type="submission" date="2023-04" db="EMBL/GenBank/DDBJ databases">
        <authorList>
            <consortium name="ELIXIR-Norway"/>
        </authorList>
    </citation>
    <scope>NUCLEOTIDE SEQUENCE [LARGE SCALE GENOMIC DNA]</scope>
</reference>
<sequence>MAAWCVLRRPRYKCKAQTVYNAELARTTTPVLGQGRCHAGYDEDPLRAAVQDSDLVCESSMEGARLPWDRLV</sequence>
<dbReference type="Proteomes" id="UP001176941">
    <property type="component" value="Unassembled WGS sequence"/>
</dbReference>